<accession>H0E5S2</accession>
<dbReference type="RefSeq" id="WP_007574789.1">
    <property type="nucleotide sequence ID" value="NZ_AGUD01000193.1"/>
</dbReference>
<evidence type="ECO:0000256" key="1">
    <source>
        <dbReference type="SAM" id="Coils"/>
    </source>
</evidence>
<dbReference type="CDD" id="cd02440">
    <property type="entry name" value="AdoMet_MTases"/>
    <property type="match status" value="1"/>
</dbReference>
<name>H0E5S2_9ACTN</name>
<dbReference type="InterPro" id="IPR029063">
    <property type="entry name" value="SAM-dependent_MTases_sf"/>
</dbReference>
<dbReference type="EMBL" id="AGUD01000193">
    <property type="protein sequence ID" value="EHN10973.1"/>
    <property type="molecule type" value="Genomic_DNA"/>
</dbReference>
<evidence type="ECO:0000313" key="4">
    <source>
        <dbReference type="Proteomes" id="UP000005143"/>
    </source>
</evidence>
<dbReference type="Gene3D" id="3.40.50.150">
    <property type="entry name" value="Vaccinia Virus protein VP39"/>
    <property type="match status" value="1"/>
</dbReference>
<dbReference type="Pfam" id="PF13649">
    <property type="entry name" value="Methyltransf_25"/>
    <property type="match status" value="1"/>
</dbReference>
<evidence type="ECO:0000313" key="3">
    <source>
        <dbReference type="EMBL" id="EHN10973.1"/>
    </source>
</evidence>
<dbReference type="InterPro" id="IPR041698">
    <property type="entry name" value="Methyltransf_25"/>
</dbReference>
<dbReference type="GO" id="GO:0008168">
    <property type="term" value="F:methyltransferase activity"/>
    <property type="evidence" value="ECO:0007669"/>
    <property type="project" value="TreeGrafter"/>
</dbReference>
<proteinExistence type="predicted"/>
<dbReference type="Proteomes" id="UP000005143">
    <property type="component" value="Unassembled WGS sequence"/>
</dbReference>
<dbReference type="PANTHER" id="PTHR43464:SF92">
    <property type="entry name" value="SLR1071 PROTEIN"/>
    <property type="match status" value="1"/>
</dbReference>
<evidence type="ECO:0000259" key="2">
    <source>
        <dbReference type="Pfam" id="PF13649"/>
    </source>
</evidence>
<sequence length="329" mass="35627">MDVHERLSLEAVSADTLIAAEHRHRYELTARAAAGRRVLDLCCGVGYGSAILAAAAESVVAVDRDAAATDAGRAAAIRSGIENVEFVTADALRFLRSVEAGRFDLVVCFEGLEHLPQVELVADELGRLVEGGAALLASVPNSGTFGEENDFHLTDFDPAGARALADRIPGATLAFQTHAEGSVIRSAETDVVDARVRLTGEQDLDWANHFLILAGLDAGELLGVGDAALHLAVAPVNHRYMRGLERANRDLQATNMRLTRERLGRFRAAAADRADDHGDGAASGERIARLERELAEARRERDEHRRAWVVVRHSRLTRLAARLSGHRFD</sequence>
<feature type="coiled-coil region" evidence="1">
    <location>
        <begin position="241"/>
        <end position="307"/>
    </location>
</feature>
<reference evidence="3 4" key="1">
    <citation type="journal article" date="2013" name="Biodegradation">
        <title>Quantitative proteomic analysis of ibuprofen-degrading Patulibacter sp. strain I11.</title>
        <authorList>
            <person name="Almeida B."/>
            <person name="Kjeldal H."/>
            <person name="Lolas I."/>
            <person name="Knudsen A.D."/>
            <person name="Carvalho G."/>
            <person name="Nielsen K.L."/>
            <person name="Barreto Crespo M.T."/>
            <person name="Stensballe A."/>
            <person name="Nielsen J.L."/>
        </authorList>
    </citation>
    <scope>NUCLEOTIDE SEQUENCE [LARGE SCALE GENOMIC DNA]</scope>
    <source>
        <strain evidence="3 4">I11</strain>
    </source>
</reference>
<dbReference type="AlphaFoldDB" id="H0E5S2"/>
<organism evidence="3 4">
    <name type="scientific">Patulibacter medicamentivorans</name>
    <dbReference type="NCBI Taxonomy" id="1097667"/>
    <lineage>
        <taxon>Bacteria</taxon>
        <taxon>Bacillati</taxon>
        <taxon>Actinomycetota</taxon>
        <taxon>Thermoleophilia</taxon>
        <taxon>Solirubrobacterales</taxon>
        <taxon>Patulibacteraceae</taxon>
        <taxon>Patulibacter</taxon>
    </lineage>
</organism>
<gene>
    <name evidence="3" type="ORF">PAI11_21710</name>
</gene>
<keyword evidence="4" id="KW-1185">Reference proteome</keyword>
<dbReference type="SUPFAM" id="SSF53335">
    <property type="entry name" value="S-adenosyl-L-methionine-dependent methyltransferases"/>
    <property type="match status" value="1"/>
</dbReference>
<feature type="domain" description="Methyltransferase" evidence="2">
    <location>
        <begin position="38"/>
        <end position="129"/>
    </location>
</feature>
<keyword evidence="1" id="KW-0175">Coiled coil</keyword>
<comment type="caution">
    <text evidence="3">The sequence shown here is derived from an EMBL/GenBank/DDBJ whole genome shotgun (WGS) entry which is preliminary data.</text>
</comment>
<dbReference type="PANTHER" id="PTHR43464">
    <property type="entry name" value="METHYLTRANSFERASE"/>
    <property type="match status" value="1"/>
</dbReference>
<keyword evidence="3" id="KW-0808">Transferase</keyword>
<protein>
    <submittedName>
        <fullName evidence="3">Glycosyl transferase family 2:Glycosyl transferase group 1</fullName>
    </submittedName>
</protein>